<dbReference type="InterPro" id="IPR011032">
    <property type="entry name" value="GroES-like_sf"/>
</dbReference>
<evidence type="ECO:0000313" key="2">
    <source>
        <dbReference type="EMBL" id="SMB87595.1"/>
    </source>
</evidence>
<dbReference type="InterPro" id="IPR036291">
    <property type="entry name" value="NAD(P)-bd_dom_sf"/>
</dbReference>
<dbReference type="Pfam" id="PF00107">
    <property type="entry name" value="ADH_zinc_N"/>
    <property type="match status" value="1"/>
</dbReference>
<evidence type="ECO:0000313" key="3">
    <source>
        <dbReference type="Proteomes" id="UP000192408"/>
    </source>
</evidence>
<dbReference type="InterPro" id="IPR013149">
    <property type="entry name" value="ADH-like_C"/>
</dbReference>
<accession>A0A1W1V2N5</accession>
<name>A0A1W1V2N5_9PAST</name>
<dbReference type="NCBIfam" id="TIGR02823">
    <property type="entry name" value="oxido_YhdH"/>
    <property type="match status" value="1"/>
</dbReference>
<dbReference type="InterPro" id="IPR014188">
    <property type="entry name" value="Acrylyl-CoA_reductase_AcuI"/>
</dbReference>
<dbReference type="RefSeq" id="WP_084257571.1">
    <property type="nucleotide sequence ID" value="NZ_FWWV01000035.1"/>
</dbReference>
<evidence type="ECO:0000259" key="1">
    <source>
        <dbReference type="SMART" id="SM00829"/>
    </source>
</evidence>
<proteinExistence type="predicted"/>
<dbReference type="AlphaFoldDB" id="A0A1W1V2N5"/>
<dbReference type="SMART" id="SM00829">
    <property type="entry name" value="PKS_ER"/>
    <property type="match status" value="1"/>
</dbReference>
<dbReference type="Gene3D" id="3.90.180.10">
    <property type="entry name" value="Medium-chain alcohol dehydrogenases, catalytic domain"/>
    <property type="match status" value="1"/>
</dbReference>
<dbReference type="InterPro" id="IPR051397">
    <property type="entry name" value="Zn-ADH-like_protein"/>
</dbReference>
<keyword evidence="3" id="KW-1185">Reference proteome</keyword>
<dbReference type="Pfam" id="PF08240">
    <property type="entry name" value="ADH_N"/>
    <property type="match status" value="1"/>
</dbReference>
<dbReference type="EMBL" id="FWWV01000035">
    <property type="protein sequence ID" value="SMB87595.1"/>
    <property type="molecule type" value="Genomic_DNA"/>
</dbReference>
<dbReference type="InterPro" id="IPR020843">
    <property type="entry name" value="ER"/>
</dbReference>
<dbReference type="CDD" id="cd08288">
    <property type="entry name" value="MDR_yhdh"/>
    <property type="match status" value="1"/>
</dbReference>
<dbReference type="Gene3D" id="3.40.50.720">
    <property type="entry name" value="NAD(P)-binding Rossmann-like Domain"/>
    <property type="match status" value="1"/>
</dbReference>
<feature type="domain" description="Enoyl reductase (ER)" evidence="1">
    <location>
        <begin position="15"/>
        <end position="319"/>
    </location>
</feature>
<dbReference type="STRING" id="1122938.SAMN05660772_01019"/>
<dbReference type="InterPro" id="IPR013154">
    <property type="entry name" value="ADH-like_N"/>
</dbReference>
<sequence length="323" mass="34836">MRALLLTQTDGKVAAAIQEIDLPDSPELVKVKVHYSGLNYKDGLALHGKLIRRFPLVVGIDFCGEVVSSPSADFSVGQKVLLTGFGYGESRDGGLAEYALVEPQHLLPLPSGLSARQAMIIGTAGFTAMLCVNALSEAGVQPQHGEVVVTGASGGVGSTALYLLKKLGYQTVAVSSKHTEHDQLRALGADRLCSRQQFDQAAKPLEKQQFAGLIDTVGGTILANLLSRLQYGATAAICGLAQSPQLNTTVMPFILRHIRLQGIDSVFYPIEKRAQVWQQLSQLLDDEFYRLVAQEIRLSDVVDYSRGFLQGQICGRTVVKIAD</sequence>
<organism evidence="2 3">
    <name type="scientific">Pasteurella testudinis DSM 23072</name>
    <dbReference type="NCBI Taxonomy" id="1122938"/>
    <lineage>
        <taxon>Bacteria</taxon>
        <taxon>Pseudomonadati</taxon>
        <taxon>Pseudomonadota</taxon>
        <taxon>Gammaproteobacteria</taxon>
        <taxon>Pasteurellales</taxon>
        <taxon>Pasteurellaceae</taxon>
        <taxon>Pasteurella</taxon>
    </lineage>
</organism>
<reference evidence="3" key="1">
    <citation type="submission" date="2017-04" db="EMBL/GenBank/DDBJ databases">
        <authorList>
            <person name="Varghese N."/>
            <person name="Submissions S."/>
        </authorList>
    </citation>
    <scope>NUCLEOTIDE SEQUENCE [LARGE SCALE GENOMIC DNA]</scope>
    <source>
        <strain evidence="3">DSM 23072</strain>
    </source>
</reference>
<gene>
    <name evidence="2" type="ORF">SAMN05660772_01019</name>
</gene>
<dbReference type="PANTHER" id="PTHR43677">
    <property type="entry name" value="SHORT-CHAIN DEHYDROGENASE/REDUCTASE"/>
    <property type="match status" value="1"/>
</dbReference>
<dbReference type="Proteomes" id="UP000192408">
    <property type="component" value="Unassembled WGS sequence"/>
</dbReference>
<dbReference type="SUPFAM" id="SSF50129">
    <property type="entry name" value="GroES-like"/>
    <property type="match status" value="1"/>
</dbReference>
<dbReference type="GO" id="GO:0043957">
    <property type="term" value="F:acryloyl-CoA reductase (NADPH) activity"/>
    <property type="evidence" value="ECO:0007669"/>
    <property type="project" value="TreeGrafter"/>
</dbReference>
<dbReference type="PANTHER" id="PTHR43677:SF1">
    <property type="entry name" value="ACRYLYL-COA REDUCTASE ACUI-RELATED"/>
    <property type="match status" value="1"/>
</dbReference>
<protein>
    <submittedName>
        <fullName evidence="2">Putative quinone oxidoreductase, YhdH/YhfP family</fullName>
    </submittedName>
</protein>
<dbReference type="SUPFAM" id="SSF51735">
    <property type="entry name" value="NAD(P)-binding Rossmann-fold domains"/>
    <property type="match status" value="1"/>
</dbReference>